<dbReference type="SUPFAM" id="SSF53335">
    <property type="entry name" value="S-adenosyl-L-methionine-dependent methyltransferases"/>
    <property type="match status" value="1"/>
</dbReference>
<keyword evidence="6 12" id="KW-0489">Methyltransferase</keyword>
<evidence type="ECO:0000256" key="11">
    <source>
        <dbReference type="ARBA" id="ARBA00031350"/>
    </source>
</evidence>
<comment type="subcellular location">
    <subcellularLocation>
        <location evidence="1">Cytoplasm</location>
    </subcellularLocation>
</comment>
<evidence type="ECO:0000256" key="5">
    <source>
        <dbReference type="ARBA" id="ARBA00022490"/>
    </source>
</evidence>
<evidence type="ECO:0000256" key="9">
    <source>
        <dbReference type="ARBA" id="ARBA00030757"/>
    </source>
</evidence>
<dbReference type="EMBL" id="JACHJL010000014">
    <property type="protein sequence ID" value="MBB5938055.1"/>
    <property type="molecule type" value="Genomic_DNA"/>
</dbReference>
<dbReference type="RefSeq" id="WP_184575523.1">
    <property type="nucleotide sequence ID" value="NZ_JACHJL010000014.1"/>
</dbReference>
<dbReference type="InterPro" id="IPR000682">
    <property type="entry name" value="PCMT"/>
</dbReference>
<evidence type="ECO:0000313" key="13">
    <source>
        <dbReference type="Proteomes" id="UP000588098"/>
    </source>
</evidence>
<name>A0A7W9V0D8_9ACTN</name>
<evidence type="ECO:0000256" key="4">
    <source>
        <dbReference type="ARBA" id="ARBA00013346"/>
    </source>
</evidence>
<organism evidence="12 13">
    <name type="scientific">Streptomyces zagrosensis</name>
    <dbReference type="NCBI Taxonomy" id="1042984"/>
    <lineage>
        <taxon>Bacteria</taxon>
        <taxon>Bacillati</taxon>
        <taxon>Actinomycetota</taxon>
        <taxon>Actinomycetes</taxon>
        <taxon>Kitasatosporales</taxon>
        <taxon>Streptomycetaceae</taxon>
        <taxon>Streptomyces</taxon>
    </lineage>
</organism>
<accession>A0A7W9V0D8</accession>
<evidence type="ECO:0000256" key="8">
    <source>
        <dbReference type="ARBA" id="ARBA00022691"/>
    </source>
</evidence>
<sequence length="379" mass="41251">MTVLDERLRDLTQAMDARCGWPANAPWVRRAMWGSLARHRFAPDRLWHWDGDGYVPVDRSADADRWARLVYAGPYASTITQVTDGLPTSSLSCVSVVADMLDCLMVEPGHRVLELGTGAGWNAALLAARVGPGRVTSVEVDAHLVDRARRQVRAAGVEAHIHCGDGALGWPADAPYDRAIATYAVDRVPWAWVAQTRPGGRIVTPWGRLGHVALTVADDGASASGWMQGLATFMPSRGTGPERTRDDIRDAHPLRVQGPVEIDVRALHTHTSLLFALCVLLPDVRIATEADARVTAWLHDGHSSWATLVTPDAGPVLGYQGGPRRLADEVGAAWRQWSARGAPGLYNFGMTVTATEQIIWSGDRGCRPRWETLVPPLPQ</sequence>
<gene>
    <name evidence="12" type="ORF">FHS42_005139</name>
</gene>
<dbReference type="Gene3D" id="3.40.50.150">
    <property type="entry name" value="Vaccinia Virus protein VP39"/>
    <property type="match status" value="1"/>
</dbReference>
<protein>
    <recommendedName>
        <fullName evidence="4">Protein-L-isoaspartate O-methyltransferase</fullName>
        <ecNumber evidence="3">2.1.1.77</ecNumber>
    </recommendedName>
    <alternativeName>
        <fullName evidence="11">L-isoaspartyl protein carboxyl methyltransferase</fullName>
    </alternativeName>
    <alternativeName>
        <fullName evidence="9">Protein L-isoaspartyl methyltransferase</fullName>
    </alternativeName>
    <alternativeName>
        <fullName evidence="10">Protein-beta-aspartate methyltransferase</fullName>
    </alternativeName>
</protein>
<evidence type="ECO:0000256" key="1">
    <source>
        <dbReference type="ARBA" id="ARBA00004496"/>
    </source>
</evidence>
<evidence type="ECO:0000313" key="12">
    <source>
        <dbReference type="EMBL" id="MBB5938055.1"/>
    </source>
</evidence>
<dbReference type="GO" id="GO:0032259">
    <property type="term" value="P:methylation"/>
    <property type="evidence" value="ECO:0007669"/>
    <property type="project" value="UniProtKB-KW"/>
</dbReference>
<dbReference type="PANTHER" id="PTHR11579">
    <property type="entry name" value="PROTEIN-L-ISOASPARTATE O-METHYLTRANSFERASE"/>
    <property type="match status" value="1"/>
</dbReference>
<comment type="caution">
    <text evidence="12">The sequence shown here is derived from an EMBL/GenBank/DDBJ whole genome shotgun (WGS) entry which is preliminary data.</text>
</comment>
<evidence type="ECO:0000256" key="10">
    <source>
        <dbReference type="ARBA" id="ARBA00031323"/>
    </source>
</evidence>
<dbReference type="GO" id="GO:0005737">
    <property type="term" value="C:cytoplasm"/>
    <property type="evidence" value="ECO:0007669"/>
    <property type="project" value="UniProtKB-SubCell"/>
</dbReference>
<comment type="similarity">
    <text evidence="2">Belongs to the methyltransferase superfamily. L-isoaspartyl/D-aspartyl protein methyltransferase family.</text>
</comment>
<dbReference type="PANTHER" id="PTHR11579:SF0">
    <property type="entry name" value="PROTEIN-L-ISOASPARTATE(D-ASPARTATE) O-METHYLTRANSFERASE"/>
    <property type="match status" value="1"/>
</dbReference>
<evidence type="ECO:0000256" key="6">
    <source>
        <dbReference type="ARBA" id="ARBA00022603"/>
    </source>
</evidence>
<evidence type="ECO:0000256" key="3">
    <source>
        <dbReference type="ARBA" id="ARBA00011890"/>
    </source>
</evidence>
<keyword evidence="7 12" id="KW-0808">Transferase</keyword>
<dbReference type="EC" id="2.1.1.77" evidence="3"/>
<dbReference type="InterPro" id="IPR029063">
    <property type="entry name" value="SAM-dependent_MTases_sf"/>
</dbReference>
<proteinExistence type="inferred from homology"/>
<dbReference type="GO" id="GO:0004719">
    <property type="term" value="F:protein-L-isoaspartate (D-aspartate) O-methyltransferase activity"/>
    <property type="evidence" value="ECO:0007669"/>
    <property type="project" value="UniProtKB-EC"/>
</dbReference>
<keyword evidence="8" id="KW-0949">S-adenosyl-L-methionine</keyword>
<evidence type="ECO:0000256" key="2">
    <source>
        <dbReference type="ARBA" id="ARBA00005369"/>
    </source>
</evidence>
<reference evidence="12 13" key="1">
    <citation type="submission" date="2020-08" db="EMBL/GenBank/DDBJ databases">
        <title>Genomic Encyclopedia of Type Strains, Phase III (KMG-III): the genomes of soil and plant-associated and newly described type strains.</title>
        <authorList>
            <person name="Whitman W."/>
        </authorList>
    </citation>
    <scope>NUCLEOTIDE SEQUENCE [LARGE SCALE GENOMIC DNA]</scope>
    <source>
        <strain evidence="12 13">CECT 8305</strain>
    </source>
</reference>
<dbReference type="Pfam" id="PF01135">
    <property type="entry name" value="PCMT"/>
    <property type="match status" value="1"/>
</dbReference>
<dbReference type="Proteomes" id="UP000588098">
    <property type="component" value="Unassembled WGS sequence"/>
</dbReference>
<keyword evidence="13" id="KW-1185">Reference proteome</keyword>
<dbReference type="CDD" id="cd02440">
    <property type="entry name" value="AdoMet_MTases"/>
    <property type="match status" value="1"/>
</dbReference>
<keyword evidence="5" id="KW-0963">Cytoplasm</keyword>
<dbReference type="AlphaFoldDB" id="A0A7W9V0D8"/>
<evidence type="ECO:0000256" key="7">
    <source>
        <dbReference type="ARBA" id="ARBA00022679"/>
    </source>
</evidence>